<evidence type="ECO:0000313" key="1">
    <source>
        <dbReference type="EMBL" id="MPN59463.1"/>
    </source>
</evidence>
<dbReference type="InterPro" id="IPR004628">
    <property type="entry name" value="Man_deHydtase"/>
</dbReference>
<dbReference type="Pfam" id="PF03786">
    <property type="entry name" value="UxuA"/>
    <property type="match status" value="1"/>
</dbReference>
<organism evidence="1">
    <name type="scientific">bioreactor metagenome</name>
    <dbReference type="NCBI Taxonomy" id="1076179"/>
    <lineage>
        <taxon>unclassified sequences</taxon>
        <taxon>metagenomes</taxon>
        <taxon>ecological metagenomes</taxon>
    </lineage>
</organism>
<dbReference type="EMBL" id="VSSQ01133502">
    <property type="protein sequence ID" value="MPN59463.1"/>
    <property type="molecule type" value="Genomic_DNA"/>
</dbReference>
<dbReference type="AlphaFoldDB" id="A0A645JIK9"/>
<comment type="caution">
    <text evidence="1">The sequence shown here is derived from an EMBL/GenBank/DDBJ whole genome shotgun (WGS) entry which is preliminary data.</text>
</comment>
<proteinExistence type="predicted"/>
<reference evidence="1" key="1">
    <citation type="submission" date="2019-08" db="EMBL/GenBank/DDBJ databases">
        <authorList>
            <person name="Kucharzyk K."/>
            <person name="Murdoch R.W."/>
            <person name="Higgins S."/>
            <person name="Loffler F."/>
        </authorList>
    </citation>
    <scope>NUCLEOTIDE SEQUENCE</scope>
</reference>
<accession>A0A645JIK9</accession>
<dbReference type="GO" id="GO:0008927">
    <property type="term" value="F:mannonate dehydratase activity"/>
    <property type="evidence" value="ECO:0007669"/>
    <property type="project" value="UniProtKB-EC"/>
</dbReference>
<dbReference type="PANTHER" id="PTHR30387:SF2">
    <property type="entry name" value="MANNONATE DEHYDRATASE"/>
    <property type="match status" value="1"/>
</dbReference>
<name>A0A645JIK9_9ZZZZ</name>
<dbReference type="Gene3D" id="3.20.20.150">
    <property type="entry name" value="Divalent-metal-dependent TIM barrel enzymes"/>
    <property type="match status" value="1"/>
</dbReference>
<protein>
    <submittedName>
        <fullName evidence="1">Mannonate dehydratase</fullName>
        <ecNumber evidence="1">4.2.1.8</ecNumber>
    </submittedName>
</protein>
<dbReference type="GO" id="GO:0030145">
    <property type="term" value="F:manganese ion binding"/>
    <property type="evidence" value="ECO:0007669"/>
    <property type="project" value="TreeGrafter"/>
</dbReference>
<sequence>MEASHLDGNGKLIEVIRILERERPQIPMRVDHGKLILNDAEKDYNPGYSFLGRMFALAQLEGMMAVVRNEIEFENEPQNY</sequence>
<keyword evidence="1" id="KW-0456">Lyase</keyword>
<gene>
    <name evidence="1" type="primary">uxuA_14</name>
    <name evidence="1" type="ORF">SDC9_207184</name>
</gene>
<dbReference type="EC" id="4.2.1.8" evidence="1"/>
<dbReference type="GO" id="GO:0008198">
    <property type="term" value="F:ferrous iron binding"/>
    <property type="evidence" value="ECO:0007669"/>
    <property type="project" value="TreeGrafter"/>
</dbReference>
<dbReference type="GO" id="GO:0042840">
    <property type="term" value="P:D-glucuronate catabolic process"/>
    <property type="evidence" value="ECO:0007669"/>
    <property type="project" value="TreeGrafter"/>
</dbReference>
<dbReference type="PANTHER" id="PTHR30387">
    <property type="entry name" value="MANNONATE DEHYDRATASE"/>
    <property type="match status" value="1"/>
</dbReference>